<dbReference type="InterPro" id="IPR000073">
    <property type="entry name" value="AB_hydrolase_1"/>
</dbReference>
<reference evidence="2" key="1">
    <citation type="submission" date="2023-06" db="EMBL/GenBank/DDBJ databases">
        <authorList>
            <person name="Zhang S."/>
        </authorList>
    </citation>
    <scope>NUCLEOTIDE SEQUENCE</scope>
    <source>
        <strain evidence="2">SG2303</strain>
    </source>
</reference>
<accession>A0ABT7XK95</accession>
<gene>
    <name evidence="2" type="ORF">QU481_04780</name>
</gene>
<keyword evidence="2" id="KW-0378">Hydrolase</keyword>
<dbReference type="SUPFAM" id="SSF53474">
    <property type="entry name" value="alpha/beta-Hydrolases"/>
    <property type="match status" value="1"/>
</dbReference>
<dbReference type="GO" id="GO:0016787">
    <property type="term" value="F:hydrolase activity"/>
    <property type="evidence" value="ECO:0007669"/>
    <property type="project" value="UniProtKB-KW"/>
</dbReference>
<proteinExistence type="predicted"/>
<keyword evidence="3" id="KW-1185">Reference proteome</keyword>
<dbReference type="InterPro" id="IPR029058">
    <property type="entry name" value="AB_hydrolase_fold"/>
</dbReference>
<dbReference type="EMBL" id="JAUEDK010000006">
    <property type="protein sequence ID" value="MDN0074204.1"/>
    <property type="molecule type" value="Genomic_DNA"/>
</dbReference>
<dbReference type="Pfam" id="PF00561">
    <property type="entry name" value="Abhydrolase_1"/>
    <property type="match status" value="1"/>
</dbReference>
<feature type="domain" description="AB hydrolase-1" evidence="1">
    <location>
        <begin position="86"/>
        <end position="251"/>
    </location>
</feature>
<dbReference type="InterPro" id="IPR050266">
    <property type="entry name" value="AB_hydrolase_sf"/>
</dbReference>
<dbReference type="RefSeq" id="WP_289828759.1">
    <property type="nucleotide sequence ID" value="NZ_JAUEDK010000006.1"/>
</dbReference>
<sequence length="274" mass="31172">MEQGVFLGKYPYVAVEGDLPQVVVLNGGQAFVRPVTKQQLIKDAKRLHRLLSGRAFLMIGYDQNPEEGHSLGKVISDLAQILRDRQRPLALIGLSYGGIVATHVLAKHPELVDNLILLASAHRFSTEGDRRIRRQIELLEHGNRHEFLLSFAGLFRRGWMNAMLRMRLMLENLKGHDKLNSPHRIIRHLEAAREAKIDLCQNRRIAARCLVIGGELDPFFDSTCIEELRGFLPQIQTSIFKNEGHMLPVERAHDISRALESFLAVNLFPRKENV</sequence>
<name>A0ABT7XK95_9NEIS</name>
<dbReference type="PANTHER" id="PTHR43798">
    <property type="entry name" value="MONOACYLGLYCEROL LIPASE"/>
    <property type="match status" value="1"/>
</dbReference>
<comment type="caution">
    <text evidence="2">The sequence shown here is derived from an EMBL/GenBank/DDBJ whole genome shotgun (WGS) entry which is preliminary data.</text>
</comment>
<dbReference type="Proteomes" id="UP001168540">
    <property type="component" value="Unassembled WGS sequence"/>
</dbReference>
<evidence type="ECO:0000313" key="3">
    <source>
        <dbReference type="Proteomes" id="UP001168540"/>
    </source>
</evidence>
<organism evidence="2 3">
    <name type="scientific">Crenobacter oryzisoli</name>
    <dbReference type="NCBI Taxonomy" id="3056844"/>
    <lineage>
        <taxon>Bacteria</taxon>
        <taxon>Pseudomonadati</taxon>
        <taxon>Pseudomonadota</taxon>
        <taxon>Betaproteobacteria</taxon>
        <taxon>Neisseriales</taxon>
        <taxon>Neisseriaceae</taxon>
        <taxon>Crenobacter</taxon>
    </lineage>
</organism>
<evidence type="ECO:0000259" key="1">
    <source>
        <dbReference type="Pfam" id="PF00561"/>
    </source>
</evidence>
<evidence type="ECO:0000313" key="2">
    <source>
        <dbReference type="EMBL" id="MDN0074204.1"/>
    </source>
</evidence>
<protein>
    <submittedName>
        <fullName evidence="2">Alpha/beta hydrolase</fullName>
    </submittedName>
</protein>
<dbReference type="Gene3D" id="3.40.50.1820">
    <property type="entry name" value="alpha/beta hydrolase"/>
    <property type="match status" value="1"/>
</dbReference>